<dbReference type="KEGG" id="psco:LY89DRAFT_592240"/>
<dbReference type="InterPro" id="IPR036291">
    <property type="entry name" value="NAD(P)-bd_dom_sf"/>
</dbReference>
<dbReference type="Gene3D" id="3.40.50.720">
    <property type="entry name" value="NAD(P)-binding Rossmann-like Domain"/>
    <property type="match status" value="1"/>
</dbReference>
<sequence length="329" mass="36146">MIKLIVILGITGEQGSSIASHFLTLPSYTLRGLTRKLTSPAAQSLLSRGISLHACDLNDPSTLPSAFAGAHTIFATTDFWGPFYNPSTQSALGPNQSLGEYCYEIELQQVKNIFDAAAKTEGLQRLVISTLVDVQTLSGGRYENVFHCDGKARGVAYGRAKYPELWGKVDQAFVPNYMSNWLGKIKLRKEEDGSWRLGLVGTGARPLPHLDVEADLGAIVAAILEGRPGKKVLAAGDMVSWSDQMRIWCEMNKVPFGGFDSLPIEVFDKFFPIPGLGRELGEMMEFMEVFGYVGGDPEVVLPGQLESPPKLTSWREYVEKHEWSSILNA</sequence>
<dbReference type="InterPro" id="IPR051164">
    <property type="entry name" value="NmrA-like_oxidored"/>
</dbReference>
<accession>A0A194WY18</accession>
<evidence type="ECO:0000256" key="1">
    <source>
        <dbReference type="ARBA" id="ARBA00006328"/>
    </source>
</evidence>
<dbReference type="OrthoDB" id="3358371at2759"/>
<evidence type="ECO:0000313" key="4">
    <source>
        <dbReference type="EMBL" id="KUJ12868.1"/>
    </source>
</evidence>
<dbReference type="Proteomes" id="UP000070700">
    <property type="component" value="Unassembled WGS sequence"/>
</dbReference>
<evidence type="ECO:0000313" key="5">
    <source>
        <dbReference type="Proteomes" id="UP000070700"/>
    </source>
</evidence>
<dbReference type="RefSeq" id="XP_018067223.1">
    <property type="nucleotide sequence ID" value="XM_018209686.1"/>
</dbReference>
<dbReference type="STRING" id="149040.A0A194WY18"/>
<evidence type="ECO:0000256" key="2">
    <source>
        <dbReference type="ARBA" id="ARBA00022857"/>
    </source>
</evidence>
<dbReference type="InterPro" id="IPR008030">
    <property type="entry name" value="NmrA-like"/>
</dbReference>
<keyword evidence="2" id="KW-0521">NADP</keyword>
<dbReference type="Gene3D" id="3.90.25.10">
    <property type="entry name" value="UDP-galactose 4-epimerase, domain 1"/>
    <property type="match status" value="1"/>
</dbReference>
<comment type="similarity">
    <text evidence="1">Belongs to the NmrA-type oxidoreductase family.</text>
</comment>
<dbReference type="InParanoid" id="A0A194WY18"/>
<dbReference type="EMBL" id="KQ947423">
    <property type="protein sequence ID" value="KUJ12868.1"/>
    <property type="molecule type" value="Genomic_DNA"/>
</dbReference>
<organism evidence="4 5">
    <name type="scientific">Mollisia scopiformis</name>
    <name type="common">Conifer needle endophyte fungus</name>
    <name type="synonym">Phialocephala scopiformis</name>
    <dbReference type="NCBI Taxonomy" id="149040"/>
    <lineage>
        <taxon>Eukaryota</taxon>
        <taxon>Fungi</taxon>
        <taxon>Dikarya</taxon>
        <taxon>Ascomycota</taxon>
        <taxon>Pezizomycotina</taxon>
        <taxon>Leotiomycetes</taxon>
        <taxon>Helotiales</taxon>
        <taxon>Mollisiaceae</taxon>
        <taxon>Mollisia</taxon>
    </lineage>
</organism>
<dbReference type="GO" id="GO:0005634">
    <property type="term" value="C:nucleus"/>
    <property type="evidence" value="ECO:0007669"/>
    <property type="project" value="TreeGrafter"/>
</dbReference>
<name>A0A194WY18_MOLSC</name>
<protein>
    <submittedName>
        <fullName evidence="4">Putative NAD dependent epimerase/dehydratase</fullName>
    </submittedName>
</protein>
<evidence type="ECO:0000259" key="3">
    <source>
        <dbReference type="Pfam" id="PF05368"/>
    </source>
</evidence>
<dbReference type="SUPFAM" id="SSF51735">
    <property type="entry name" value="NAD(P)-binding Rossmann-fold domains"/>
    <property type="match status" value="1"/>
</dbReference>
<dbReference type="Pfam" id="PF05368">
    <property type="entry name" value="NmrA"/>
    <property type="match status" value="1"/>
</dbReference>
<reference evidence="4 5" key="1">
    <citation type="submission" date="2015-10" db="EMBL/GenBank/DDBJ databases">
        <title>Full genome of DAOMC 229536 Phialocephala scopiformis, a fungal endophyte of spruce producing the potent anti-insectan compound rugulosin.</title>
        <authorList>
            <consortium name="DOE Joint Genome Institute"/>
            <person name="Walker A.K."/>
            <person name="Frasz S.L."/>
            <person name="Seifert K.A."/>
            <person name="Miller J.D."/>
            <person name="Mondo S.J."/>
            <person name="Labutti K."/>
            <person name="Lipzen A."/>
            <person name="Dockter R."/>
            <person name="Kennedy M."/>
            <person name="Grigoriev I.V."/>
            <person name="Spatafora J.W."/>
        </authorList>
    </citation>
    <scope>NUCLEOTIDE SEQUENCE [LARGE SCALE GENOMIC DNA]</scope>
    <source>
        <strain evidence="4 5">CBS 120377</strain>
    </source>
</reference>
<gene>
    <name evidence="4" type="ORF">LY89DRAFT_592240</name>
</gene>
<dbReference type="PANTHER" id="PTHR42748:SF26">
    <property type="entry name" value="NMRA-LIKE DOMAIN-CONTAINING PROTEIN"/>
    <property type="match status" value="1"/>
</dbReference>
<dbReference type="PANTHER" id="PTHR42748">
    <property type="entry name" value="NITROGEN METABOLITE REPRESSION PROTEIN NMRA FAMILY MEMBER"/>
    <property type="match status" value="1"/>
</dbReference>
<dbReference type="AlphaFoldDB" id="A0A194WY18"/>
<proteinExistence type="inferred from homology"/>
<dbReference type="GeneID" id="28819412"/>
<keyword evidence="5" id="KW-1185">Reference proteome</keyword>
<feature type="domain" description="NmrA-like" evidence="3">
    <location>
        <begin position="3"/>
        <end position="295"/>
    </location>
</feature>